<accession>A0A9N9HCN8</accession>
<keyword evidence="2" id="KW-1185">Reference proteome</keyword>
<protein>
    <submittedName>
        <fullName evidence="1">12589_t:CDS:1</fullName>
    </submittedName>
</protein>
<dbReference type="EMBL" id="CAJVQA010008624">
    <property type="protein sequence ID" value="CAG8674703.1"/>
    <property type="molecule type" value="Genomic_DNA"/>
</dbReference>
<reference evidence="1" key="1">
    <citation type="submission" date="2021-06" db="EMBL/GenBank/DDBJ databases">
        <authorList>
            <person name="Kallberg Y."/>
            <person name="Tangrot J."/>
            <person name="Rosling A."/>
        </authorList>
    </citation>
    <scope>NUCLEOTIDE SEQUENCE</scope>
    <source>
        <strain evidence="1">FL966</strain>
    </source>
</reference>
<gene>
    <name evidence="1" type="ORF">CPELLU_LOCUS10457</name>
</gene>
<dbReference type="AlphaFoldDB" id="A0A9N9HCN8"/>
<dbReference type="OrthoDB" id="2421639at2759"/>
<proteinExistence type="predicted"/>
<comment type="caution">
    <text evidence="1">The sequence shown here is derived from an EMBL/GenBank/DDBJ whole genome shotgun (WGS) entry which is preliminary data.</text>
</comment>
<name>A0A9N9HCN8_9GLOM</name>
<sequence length="141" mass="16463">MSTSNKATNVAIVSRTETCTYYRKLKPIAKFIRMSESRMAVNALYNFYDSVDLDNIENSSNDFLYNIYDIEELINIKFGDSKEKDKLLKFSIILKLERKLVYKEIMSLEADQHEDAEFHKVINILLLPLKAGTGYYWELLS</sequence>
<organism evidence="1 2">
    <name type="scientific">Cetraspora pellucida</name>
    <dbReference type="NCBI Taxonomy" id="1433469"/>
    <lineage>
        <taxon>Eukaryota</taxon>
        <taxon>Fungi</taxon>
        <taxon>Fungi incertae sedis</taxon>
        <taxon>Mucoromycota</taxon>
        <taxon>Glomeromycotina</taxon>
        <taxon>Glomeromycetes</taxon>
        <taxon>Diversisporales</taxon>
        <taxon>Gigasporaceae</taxon>
        <taxon>Cetraspora</taxon>
    </lineage>
</organism>
<evidence type="ECO:0000313" key="2">
    <source>
        <dbReference type="Proteomes" id="UP000789759"/>
    </source>
</evidence>
<evidence type="ECO:0000313" key="1">
    <source>
        <dbReference type="EMBL" id="CAG8674703.1"/>
    </source>
</evidence>
<dbReference type="Proteomes" id="UP000789759">
    <property type="component" value="Unassembled WGS sequence"/>
</dbReference>